<dbReference type="InterPro" id="IPR001680">
    <property type="entry name" value="WD40_rpt"/>
</dbReference>
<dbReference type="FunFam" id="2.130.10.10:FF:001900">
    <property type="entry name" value="DDB1- and CUL4-associated factor 13"/>
    <property type="match status" value="1"/>
</dbReference>
<dbReference type="PRINTS" id="PR00320">
    <property type="entry name" value="GPROTEINBRPT"/>
</dbReference>
<dbReference type="Proteomes" id="UP001562425">
    <property type="component" value="Unassembled WGS sequence"/>
</dbReference>
<evidence type="ECO:0000256" key="2">
    <source>
        <dbReference type="ARBA" id="ARBA00005649"/>
    </source>
</evidence>
<dbReference type="EMBL" id="JBEHCU010006078">
    <property type="protein sequence ID" value="KAL1397926.1"/>
    <property type="molecule type" value="Genomic_DNA"/>
</dbReference>
<dbReference type="InterPro" id="IPR007287">
    <property type="entry name" value="Sof1"/>
</dbReference>
<protein>
    <recommendedName>
        <fullName evidence="3">DDB1- and CUL4-associated factor 13</fullName>
    </recommendedName>
    <alternativeName>
        <fullName evidence="8">WD repeat and SOF domain-containing protein 1</fullName>
    </alternativeName>
</protein>
<dbReference type="PROSITE" id="PS50294">
    <property type="entry name" value="WD_REPEATS_REGION"/>
    <property type="match status" value="3"/>
</dbReference>
<feature type="repeat" description="WD" evidence="9">
    <location>
        <begin position="132"/>
        <end position="174"/>
    </location>
</feature>
<feature type="repeat" description="WD" evidence="9">
    <location>
        <begin position="175"/>
        <end position="207"/>
    </location>
</feature>
<proteinExistence type="inferred from homology"/>
<dbReference type="SMART" id="SM00320">
    <property type="entry name" value="WD40"/>
    <property type="match status" value="7"/>
</dbReference>
<dbReference type="Gene3D" id="2.130.10.10">
    <property type="entry name" value="YVTN repeat-like/Quinoprotein amine dehydrogenase"/>
    <property type="match status" value="2"/>
</dbReference>
<dbReference type="GO" id="GO:1990904">
    <property type="term" value="C:ribonucleoprotein complex"/>
    <property type="evidence" value="ECO:0007669"/>
    <property type="project" value="UniProtKB-KW"/>
</dbReference>
<evidence type="ECO:0000256" key="3">
    <source>
        <dbReference type="ARBA" id="ARBA00021762"/>
    </source>
</evidence>
<evidence type="ECO:0000256" key="6">
    <source>
        <dbReference type="ARBA" id="ARBA00023242"/>
    </source>
</evidence>
<dbReference type="PROSITE" id="PS00678">
    <property type="entry name" value="WD_REPEATS_1"/>
    <property type="match status" value="1"/>
</dbReference>
<feature type="repeat" description="WD" evidence="9">
    <location>
        <begin position="349"/>
        <end position="390"/>
    </location>
</feature>
<keyword evidence="13" id="KW-1185">Reference proteome</keyword>
<evidence type="ECO:0000256" key="10">
    <source>
        <dbReference type="SAM" id="MobiDB-lite"/>
    </source>
</evidence>
<feature type="compositionally biased region" description="Basic and acidic residues" evidence="10">
    <location>
        <begin position="506"/>
        <end position="516"/>
    </location>
</feature>
<keyword evidence="6" id="KW-0539">Nucleus</keyword>
<dbReference type="InterPro" id="IPR020472">
    <property type="entry name" value="WD40_PAC1"/>
</dbReference>
<evidence type="ECO:0000256" key="9">
    <source>
        <dbReference type="PROSITE-ProRule" id="PRU00221"/>
    </source>
</evidence>
<feature type="repeat" description="WD" evidence="9">
    <location>
        <begin position="392"/>
        <end position="433"/>
    </location>
</feature>
<accession>A0ABD1DE23</accession>
<name>A0ABD1DE23_CULPP</name>
<dbReference type="SUPFAM" id="SSF50978">
    <property type="entry name" value="WD40 repeat-like"/>
    <property type="match status" value="1"/>
</dbReference>
<dbReference type="PROSITE" id="PS50082">
    <property type="entry name" value="WD_REPEATS_2"/>
    <property type="match status" value="4"/>
</dbReference>
<dbReference type="PANTHER" id="PTHR22851:SF0">
    <property type="entry name" value="DDB1- AND CUL4-ASSOCIATED FACTOR 13"/>
    <property type="match status" value="1"/>
</dbReference>
<evidence type="ECO:0000259" key="11">
    <source>
        <dbReference type="Pfam" id="PF04158"/>
    </source>
</evidence>
<sequence length="516" mass="59694">MFFSSVFVSFRKPSSLFREFPRNSKFEFPAVFLFTFRAILKEPISTKFDHFLRLKFPDSVAVRPQNKRHAMKVKVISRNPDNYVRETKKDIHRVFRNYDAAQHPFEGAREYVRALNATKLERVFAKPFVGNLDGHKDGISALAKHPKSLSILLSGSYDGEVKLWNVPAQECMQSVLCHSGYVRGITFSNDGSRFFTIGDDKAIKMWDSGIADSEEDQHEPLNTILGKTVVTSISHNYEEPFFATAGESCHIWEETRNAPIKTLQWGVDTLYDIKYNPVETSLMAACCSDRGIIFYDQREIKPLRKIVMTLRPNQLAWNPMQAYYFTVASEDYNLYTFDTRRLQNPLKIHGGHVSAVTCVDYAPTGREFVSGSYDKTIRLFDAHKANSREIYHTKRMQHVTCVGWSLDNKYVYSGSDEMNVRLWKARAAEKLGALQPREKQAFKYNEALKEKYAAHPQIRRIAQHRQVPKMVYKEREKLQTVKQKIKRKEDNVRKNSKPGKVPYVAESKKKVLREES</sequence>
<dbReference type="AlphaFoldDB" id="A0ABD1DE23"/>
<evidence type="ECO:0000256" key="1">
    <source>
        <dbReference type="ARBA" id="ARBA00004604"/>
    </source>
</evidence>
<evidence type="ECO:0000256" key="4">
    <source>
        <dbReference type="ARBA" id="ARBA00022574"/>
    </source>
</evidence>
<evidence type="ECO:0000313" key="13">
    <source>
        <dbReference type="Proteomes" id="UP001562425"/>
    </source>
</evidence>
<keyword evidence="4 9" id="KW-0853">WD repeat</keyword>
<dbReference type="Pfam" id="PF04158">
    <property type="entry name" value="Sof1"/>
    <property type="match status" value="1"/>
</dbReference>
<dbReference type="Pfam" id="PF00400">
    <property type="entry name" value="WD40"/>
    <property type="match status" value="4"/>
</dbReference>
<reference evidence="12 13" key="1">
    <citation type="submission" date="2024-05" db="EMBL/GenBank/DDBJ databases">
        <title>Culex pipiens pipiens assembly and annotation.</title>
        <authorList>
            <person name="Alout H."/>
            <person name="Durand T."/>
        </authorList>
    </citation>
    <scope>NUCLEOTIDE SEQUENCE [LARGE SCALE GENOMIC DNA]</scope>
    <source>
        <strain evidence="12">HA-2024</strain>
        <tissue evidence="12">Whole body</tissue>
    </source>
</reference>
<dbReference type="FunFam" id="2.130.10.10:FF:000132">
    <property type="entry name" value="DDB1- and CUL4-associated factor 13"/>
    <property type="match status" value="1"/>
</dbReference>
<comment type="similarity">
    <text evidence="2">Belongs to the WD repeat DCAF13/WDSOF1 family.</text>
</comment>
<organism evidence="12 13">
    <name type="scientific">Culex pipiens pipiens</name>
    <name type="common">Northern house mosquito</name>
    <dbReference type="NCBI Taxonomy" id="38569"/>
    <lineage>
        <taxon>Eukaryota</taxon>
        <taxon>Metazoa</taxon>
        <taxon>Ecdysozoa</taxon>
        <taxon>Arthropoda</taxon>
        <taxon>Hexapoda</taxon>
        <taxon>Insecta</taxon>
        <taxon>Pterygota</taxon>
        <taxon>Neoptera</taxon>
        <taxon>Endopterygota</taxon>
        <taxon>Diptera</taxon>
        <taxon>Nematocera</taxon>
        <taxon>Culicoidea</taxon>
        <taxon>Culicidae</taxon>
        <taxon>Culicinae</taxon>
        <taxon>Culicini</taxon>
        <taxon>Culex</taxon>
        <taxon>Culex</taxon>
    </lineage>
</organism>
<comment type="subcellular location">
    <subcellularLocation>
        <location evidence="1">Nucleus</location>
        <location evidence="1">Nucleolus</location>
    </subcellularLocation>
</comment>
<evidence type="ECO:0000313" key="12">
    <source>
        <dbReference type="EMBL" id="KAL1397926.1"/>
    </source>
</evidence>
<dbReference type="InterPro" id="IPR036322">
    <property type="entry name" value="WD40_repeat_dom_sf"/>
</dbReference>
<comment type="caution">
    <text evidence="12">The sequence shown here is derived from an EMBL/GenBank/DDBJ whole genome shotgun (WGS) entry which is preliminary data.</text>
</comment>
<evidence type="ECO:0000256" key="5">
    <source>
        <dbReference type="ARBA" id="ARBA00022737"/>
    </source>
</evidence>
<dbReference type="InterPro" id="IPR051733">
    <property type="entry name" value="WD_repeat_DCAF13/WDSOF1"/>
</dbReference>
<gene>
    <name evidence="12" type="ORF">pipiens_009361</name>
</gene>
<feature type="region of interest" description="Disordered" evidence="10">
    <location>
        <begin position="478"/>
        <end position="516"/>
    </location>
</feature>
<dbReference type="GO" id="GO:0005730">
    <property type="term" value="C:nucleolus"/>
    <property type="evidence" value="ECO:0007669"/>
    <property type="project" value="UniProtKB-SubCell"/>
</dbReference>
<dbReference type="CDD" id="cd00200">
    <property type="entry name" value="WD40"/>
    <property type="match status" value="1"/>
</dbReference>
<dbReference type="InterPro" id="IPR019775">
    <property type="entry name" value="WD40_repeat_CS"/>
</dbReference>
<evidence type="ECO:0000256" key="7">
    <source>
        <dbReference type="ARBA" id="ARBA00023274"/>
    </source>
</evidence>
<keyword evidence="5" id="KW-0677">Repeat</keyword>
<dbReference type="InterPro" id="IPR015943">
    <property type="entry name" value="WD40/YVTN_repeat-like_dom_sf"/>
</dbReference>
<dbReference type="PANTHER" id="PTHR22851">
    <property type="entry name" value="U3 SMALL NUCLEOLAR RNA U3 SNORNA ASSOCIATED PROTEIN"/>
    <property type="match status" value="1"/>
</dbReference>
<feature type="domain" description="Sof1-like protein" evidence="11">
    <location>
        <begin position="425"/>
        <end position="511"/>
    </location>
</feature>
<keyword evidence="7" id="KW-0687">Ribonucleoprotein</keyword>
<evidence type="ECO:0000256" key="8">
    <source>
        <dbReference type="ARBA" id="ARBA00032239"/>
    </source>
</evidence>